<gene>
    <name evidence="1" type="ORF">XNOV1_A018910</name>
</gene>
<evidence type="ECO:0000313" key="2">
    <source>
        <dbReference type="Proteomes" id="UP001178508"/>
    </source>
</evidence>
<protein>
    <submittedName>
        <fullName evidence="1">PREDICTED: uncharacterized protein LOC104944096</fullName>
    </submittedName>
</protein>
<dbReference type="Proteomes" id="UP001178508">
    <property type="component" value="Chromosome 8"/>
</dbReference>
<reference evidence="1" key="1">
    <citation type="submission" date="2023-08" db="EMBL/GenBank/DDBJ databases">
        <authorList>
            <person name="Alioto T."/>
            <person name="Alioto T."/>
            <person name="Gomez Garrido J."/>
        </authorList>
    </citation>
    <scope>NUCLEOTIDE SEQUENCE</scope>
</reference>
<accession>A0AAV1FKW2</accession>
<name>A0AAV1FKW2_XYRNO</name>
<dbReference type="EMBL" id="OY660871">
    <property type="protein sequence ID" value="CAJ1061306.1"/>
    <property type="molecule type" value="Genomic_DNA"/>
</dbReference>
<dbReference type="AlphaFoldDB" id="A0AAV1FKW2"/>
<sequence length="142" mass="15208">MAVVECSAPDCAFKTDDVSEALAIALLTNHGLAHQRAPYVATDPMLAPAPQGPNLDCPRVDVGVSIEEWNVFIRRWEVFRSRSGIGNAQAPFQLFQCAGPELGDSLLKANATVASGSLPDLITAVGFMTRTYAGRCWGPLTF</sequence>
<organism evidence="1 2">
    <name type="scientific">Xyrichtys novacula</name>
    <name type="common">Pearly razorfish</name>
    <name type="synonym">Hemipteronotus novacula</name>
    <dbReference type="NCBI Taxonomy" id="13765"/>
    <lineage>
        <taxon>Eukaryota</taxon>
        <taxon>Metazoa</taxon>
        <taxon>Chordata</taxon>
        <taxon>Craniata</taxon>
        <taxon>Vertebrata</taxon>
        <taxon>Euteleostomi</taxon>
        <taxon>Actinopterygii</taxon>
        <taxon>Neopterygii</taxon>
        <taxon>Teleostei</taxon>
        <taxon>Neoteleostei</taxon>
        <taxon>Acanthomorphata</taxon>
        <taxon>Eupercaria</taxon>
        <taxon>Labriformes</taxon>
        <taxon>Labridae</taxon>
        <taxon>Xyrichtys</taxon>
    </lineage>
</organism>
<keyword evidence="2" id="KW-1185">Reference proteome</keyword>
<evidence type="ECO:0000313" key="1">
    <source>
        <dbReference type="EMBL" id="CAJ1061306.1"/>
    </source>
</evidence>
<proteinExistence type="predicted"/>